<keyword evidence="7 10" id="KW-1133">Transmembrane helix</keyword>
<keyword evidence="5 9" id="KW-0863">Zinc-finger</keyword>
<dbReference type="InterPro" id="IPR052248">
    <property type="entry name" value="Arf-GAP_FG-repeat_protein"/>
</dbReference>
<keyword evidence="8 10" id="KW-0472">Membrane</keyword>
<dbReference type="GO" id="GO:0045109">
    <property type="term" value="P:intermediate filament organization"/>
    <property type="evidence" value="ECO:0007669"/>
    <property type="project" value="TreeGrafter"/>
</dbReference>
<dbReference type="STRING" id="84645.A0A498N4B2"/>
<dbReference type="SMART" id="SM00105">
    <property type="entry name" value="ArfGap"/>
    <property type="match status" value="1"/>
</dbReference>
<dbReference type="SUPFAM" id="SSF81321">
    <property type="entry name" value="Family A G protein-coupled receptor-like"/>
    <property type="match status" value="1"/>
</dbReference>
<dbReference type="AlphaFoldDB" id="A0A498N4B2"/>
<evidence type="ECO:0000259" key="11">
    <source>
        <dbReference type="PROSITE" id="PS50115"/>
    </source>
</evidence>
<evidence type="ECO:0000256" key="10">
    <source>
        <dbReference type="SAM" id="Phobius"/>
    </source>
</evidence>
<dbReference type="InterPro" id="IPR001164">
    <property type="entry name" value="ArfGAP_dom"/>
</dbReference>
<comment type="subcellular location">
    <subcellularLocation>
        <location evidence="1">Membrane</location>
    </subcellularLocation>
</comment>
<dbReference type="InterPro" id="IPR017452">
    <property type="entry name" value="GPCR_Rhodpsn_7TM"/>
</dbReference>
<feature type="transmembrane region" description="Helical" evidence="10">
    <location>
        <begin position="500"/>
        <end position="523"/>
    </location>
</feature>
<dbReference type="InterPro" id="IPR038508">
    <property type="entry name" value="ArfGAP_dom_sf"/>
</dbReference>
<gene>
    <name evidence="13" type="ORF">ROHU_005455</name>
</gene>
<dbReference type="FunFam" id="1.10.220.150:FF:000005">
    <property type="entry name" value="Arf-GAP domain and FG repeat-containing protein 1"/>
    <property type="match status" value="1"/>
</dbReference>
<feature type="transmembrane region" description="Helical" evidence="10">
    <location>
        <begin position="469"/>
        <end position="488"/>
    </location>
</feature>
<evidence type="ECO:0000256" key="1">
    <source>
        <dbReference type="ARBA" id="ARBA00004370"/>
    </source>
</evidence>
<feature type="transmembrane region" description="Helical" evidence="10">
    <location>
        <begin position="580"/>
        <end position="606"/>
    </location>
</feature>
<keyword evidence="2 10" id="KW-0812">Transmembrane</keyword>
<dbReference type="CDD" id="cd08857">
    <property type="entry name" value="ArfGap_AGFG1"/>
    <property type="match status" value="1"/>
</dbReference>
<dbReference type="PRINTS" id="PR00405">
    <property type="entry name" value="REVINTRACTNG"/>
</dbReference>
<feature type="transmembrane region" description="Helical" evidence="10">
    <location>
        <begin position="668"/>
        <end position="686"/>
    </location>
</feature>
<dbReference type="PANTHER" id="PTHR46134:SF5">
    <property type="entry name" value="ARFGAP WITH FG REPEATS 1B"/>
    <property type="match status" value="1"/>
</dbReference>
<feature type="transmembrane region" description="Helical" evidence="10">
    <location>
        <begin position="626"/>
        <end position="647"/>
    </location>
</feature>
<name>A0A498N4B2_LABRO</name>
<dbReference type="PANTHER" id="PTHR46134">
    <property type="entry name" value="DRONGO, ISOFORM F"/>
    <property type="match status" value="1"/>
</dbReference>
<reference evidence="13 14" key="1">
    <citation type="submission" date="2018-03" db="EMBL/GenBank/DDBJ databases">
        <title>Draft genome sequence of Rohu Carp (Labeo rohita).</title>
        <authorList>
            <person name="Das P."/>
            <person name="Kushwaha B."/>
            <person name="Joshi C.G."/>
            <person name="Kumar D."/>
            <person name="Nagpure N.S."/>
            <person name="Sahoo L."/>
            <person name="Das S.P."/>
            <person name="Bit A."/>
            <person name="Patnaik S."/>
            <person name="Meher P.K."/>
            <person name="Jayasankar P."/>
            <person name="Koringa P.G."/>
            <person name="Patel N.V."/>
            <person name="Hinsu A.T."/>
            <person name="Kumar R."/>
            <person name="Pandey M."/>
            <person name="Agarwal S."/>
            <person name="Srivastava S."/>
            <person name="Singh M."/>
            <person name="Iquebal M.A."/>
            <person name="Jaiswal S."/>
            <person name="Angadi U.B."/>
            <person name="Kumar N."/>
            <person name="Raza M."/>
            <person name="Shah T.M."/>
            <person name="Rai A."/>
            <person name="Jena J.K."/>
        </authorList>
    </citation>
    <scope>NUCLEOTIDE SEQUENCE [LARGE SCALE GENOMIC DNA]</scope>
    <source>
        <strain evidence="13">DASCIFA01</strain>
        <tissue evidence="13">Testis</tissue>
    </source>
</reference>
<dbReference type="GO" id="GO:0031410">
    <property type="term" value="C:cytoplasmic vesicle"/>
    <property type="evidence" value="ECO:0007669"/>
    <property type="project" value="TreeGrafter"/>
</dbReference>
<sequence>MAASAKRKQEEKHLKMLREMTSLLPNRKCFDCDQRGPTYANMTVGSFVCTTCSGILRGLNPPHRVKSISMTTFTQQEIEFLQKHSNEVCKHIWLGLYDDKSSVVPDFREPQKVKEFLQEKYEKKRWYVPPEQAKVIASVQASISGSSASSTSSTPEVLPQPLKTLHLTKTPSNQSPVTSRVQVQSAGQEKKFDLLSDLGGDIFAAPQGQTASASNFANFAHFNRPSGGGMSIPPLPSMAPAPPQSSLSAGDRYAALAELDSALSSTVTSGSVQGVFGGVPGAAAPPAQPGLPNMQQGFAAAPSTNPFVAAGMVQEPMSTNPFQTNGRAAASASFGTGSMSMPAGFGNTTSYCLPTSFSGTFQQQFPGQGPFPPPAAYHQQPNGGFPAYGQAKPMGNYGQAVTGPGISSNPFMVIWSWWKISLRSDCRNTPPGQLRVSHEDFLEDSRLQRLTSSNLADNNRLLETIKACVHIGAFIITGLFTCLIIATVRHNQELRQNPRYVLLCQHCICVTGFNIMGAVVHGLRSLRWPIPRITCWILFDLQIVMARGLMITLTLMSISTCLSICMPLRYPILVQRLYRWVALVACILALLNPVVFTVLACVRFPWDYVVGLDTECSTALEGTACIASALALLLLLVLLIIISYVVIYLEGRRAGHFTQSNSKGRRTILIHSLQMSLHILPSLIIISRHQEALPVAVAIFILFSFAQSLSPVVFGLRCKELYKEMPQFLPCIWGTCGGCGYIGSMDSTSTGTITSAETAASIETNTSTCMATSTPSAITTAHEVENERSDFTELPVYV</sequence>
<comment type="caution">
    <text evidence="13">The sequence shown here is derived from an EMBL/GenBank/DDBJ whole genome shotgun (WGS) entry which is preliminary data.</text>
</comment>
<keyword evidence="6" id="KW-0862">Zinc</keyword>
<dbReference type="GO" id="GO:0008270">
    <property type="term" value="F:zinc ion binding"/>
    <property type="evidence" value="ECO:0007669"/>
    <property type="project" value="UniProtKB-KW"/>
</dbReference>
<keyword evidence="4" id="KW-0677">Repeat</keyword>
<dbReference type="EMBL" id="QBIY01011940">
    <property type="protein sequence ID" value="RXN27880.1"/>
    <property type="molecule type" value="Genomic_DNA"/>
</dbReference>
<evidence type="ECO:0000256" key="8">
    <source>
        <dbReference type="ARBA" id="ARBA00023136"/>
    </source>
</evidence>
<evidence type="ECO:0000259" key="12">
    <source>
        <dbReference type="PROSITE" id="PS50262"/>
    </source>
</evidence>
<dbReference type="PROSITE" id="PS50262">
    <property type="entry name" value="G_PROTEIN_RECEP_F1_2"/>
    <property type="match status" value="1"/>
</dbReference>
<evidence type="ECO:0000256" key="3">
    <source>
        <dbReference type="ARBA" id="ARBA00022723"/>
    </source>
</evidence>
<dbReference type="GO" id="GO:0005096">
    <property type="term" value="F:GTPase activator activity"/>
    <property type="evidence" value="ECO:0007669"/>
    <property type="project" value="InterPro"/>
</dbReference>
<protein>
    <submittedName>
        <fullName evidence="13">Arf-GAP domain and FG repeat-containing 1-like isoform X2</fullName>
    </submittedName>
</protein>
<evidence type="ECO:0000256" key="5">
    <source>
        <dbReference type="ARBA" id="ARBA00022771"/>
    </source>
</evidence>
<dbReference type="SUPFAM" id="SSF57863">
    <property type="entry name" value="ArfGap/RecO-like zinc finger"/>
    <property type="match status" value="1"/>
</dbReference>
<organism evidence="13 14">
    <name type="scientific">Labeo rohita</name>
    <name type="common">Indian major carp</name>
    <name type="synonym">Cyprinus rohita</name>
    <dbReference type="NCBI Taxonomy" id="84645"/>
    <lineage>
        <taxon>Eukaryota</taxon>
        <taxon>Metazoa</taxon>
        <taxon>Chordata</taxon>
        <taxon>Craniata</taxon>
        <taxon>Vertebrata</taxon>
        <taxon>Euteleostomi</taxon>
        <taxon>Actinopterygii</taxon>
        <taxon>Neopterygii</taxon>
        <taxon>Teleostei</taxon>
        <taxon>Ostariophysi</taxon>
        <taxon>Cypriniformes</taxon>
        <taxon>Cyprinidae</taxon>
        <taxon>Labeoninae</taxon>
        <taxon>Labeonini</taxon>
        <taxon>Labeo</taxon>
    </lineage>
</organism>
<feature type="transmembrane region" description="Helical" evidence="10">
    <location>
        <begin position="692"/>
        <end position="716"/>
    </location>
</feature>
<dbReference type="GO" id="GO:0016020">
    <property type="term" value="C:membrane"/>
    <property type="evidence" value="ECO:0007669"/>
    <property type="project" value="UniProtKB-SubCell"/>
</dbReference>
<dbReference type="GO" id="GO:0001675">
    <property type="term" value="P:acrosome assembly"/>
    <property type="evidence" value="ECO:0007669"/>
    <property type="project" value="TreeGrafter"/>
</dbReference>
<keyword evidence="14" id="KW-1185">Reference proteome</keyword>
<dbReference type="InterPro" id="IPR037278">
    <property type="entry name" value="ARFGAP/RecO"/>
</dbReference>
<dbReference type="CDD" id="cd00637">
    <property type="entry name" value="7tm_classA_rhodopsin-like"/>
    <property type="match status" value="1"/>
</dbReference>
<evidence type="ECO:0000256" key="7">
    <source>
        <dbReference type="ARBA" id="ARBA00022989"/>
    </source>
</evidence>
<dbReference type="Gene3D" id="1.20.1070.10">
    <property type="entry name" value="Rhodopsin 7-helix transmembrane proteins"/>
    <property type="match status" value="1"/>
</dbReference>
<evidence type="ECO:0000313" key="14">
    <source>
        <dbReference type="Proteomes" id="UP000290572"/>
    </source>
</evidence>
<evidence type="ECO:0000256" key="4">
    <source>
        <dbReference type="ARBA" id="ARBA00022737"/>
    </source>
</evidence>
<feature type="transmembrane region" description="Helical" evidence="10">
    <location>
        <begin position="543"/>
        <end position="568"/>
    </location>
</feature>
<feature type="domain" description="Arf-GAP" evidence="11">
    <location>
        <begin position="11"/>
        <end position="135"/>
    </location>
</feature>
<dbReference type="Pfam" id="PF01412">
    <property type="entry name" value="ArfGap"/>
    <property type="match status" value="1"/>
</dbReference>
<dbReference type="Proteomes" id="UP000290572">
    <property type="component" value="Unassembled WGS sequence"/>
</dbReference>
<evidence type="ECO:0000256" key="6">
    <source>
        <dbReference type="ARBA" id="ARBA00022833"/>
    </source>
</evidence>
<feature type="domain" description="G-protein coupled receptors family 1 profile" evidence="12">
    <location>
        <begin position="480"/>
        <end position="685"/>
    </location>
</feature>
<dbReference type="Gene3D" id="1.10.220.150">
    <property type="entry name" value="Arf GTPase activating protein"/>
    <property type="match status" value="1"/>
</dbReference>
<evidence type="ECO:0000313" key="13">
    <source>
        <dbReference type="EMBL" id="RXN27880.1"/>
    </source>
</evidence>
<accession>A0A498N4B2</accession>
<evidence type="ECO:0000256" key="2">
    <source>
        <dbReference type="ARBA" id="ARBA00022692"/>
    </source>
</evidence>
<proteinExistence type="predicted"/>
<dbReference type="GO" id="GO:0007289">
    <property type="term" value="P:spermatid nucleus differentiation"/>
    <property type="evidence" value="ECO:0007669"/>
    <property type="project" value="TreeGrafter"/>
</dbReference>
<dbReference type="PROSITE" id="PS50115">
    <property type="entry name" value="ARFGAP"/>
    <property type="match status" value="1"/>
</dbReference>
<evidence type="ECO:0000256" key="9">
    <source>
        <dbReference type="PROSITE-ProRule" id="PRU00288"/>
    </source>
</evidence>
<keyword evidence="3" id="KW-0479">Metal-binding</keyword>